<evidence type="ECO:0000256" key="1">
    <source>
        <dbReference type="SAM" id="MobiDB-lite"/>
    </source>
</evidence>
<feature type="compositionally biased region" description="Low complexity" evidence="1">
    <location>
        <begin position="33"/>
        <end position="52"/>
    </location>
</feature>
<keyword evidence="2" id="KW-1133">Transmembrane helix</keyword>
<keyword evidence="2" id="KW-0472">Membrane</keyword>
<name>A0A9W9NBE3_PENCI</name>
<accession>A0A9W9NBE3</accession>
<dbReference type="GO" id="GO:0016747">
    <property type="term" value="F:acyltransferase activity, transferring groups other than amino-acyl groups"/>
    <property type="evidence" value="ECO:0007669"/>
    <property type="project" value="InterPro"/>
</dbReference>
<dbReference type="Gene3D" id="3.40.630.30">
    <property type="match status" value="1"/>
</dbReference>
<proteinExistence type="predicted"/>
<evidence type="ECO:0000256" key="2">
    <source>
        <dbReference type="SAM" id="Phobius"/>
    </source>
</evidence>
<comment type="caution">
    <text evidence="4">The sequence shown here is derived from an EMBL/GenBank/DDBJ whole genome shotgun (WGS) entry which is preliminary data.</text>
</comment>
<dbReference type="GeneID" id="81389656"/>
<dbReference type="OrthoDB" id="5343688at2759"/>
<gene>
    <name evidence="4" type="ORF">N7469_011584</name>
</gene>
<dbReference type="AlphaFoldDB" id="A0A9W9NBE3"/>
<feature type="region of interest" description="Disordered" evidence="1">
    <location>
        <begin position="1"/>
        <end position="57"/>
    </location>
</feature>
<dbReference type="Proteomes" id="UP001147733">
    <property type="component" value="Unassembled WGS sequence"/>
</dbReference>
<dbReference type="EMBL" id="JAPQKT010000011">
    <property type="protein sequence ID" value="KAJ5216719.1"/>
    <property type="molecule type" value="Genomic_DNA"/>
</dbReference>
<evidence type="ECO:0000313" key="5">
    <source>
        <dbReference type="Proteomes" id="UP001147733"/>
    </source>
</evidence>
<evidence type="ECO:0000313" key="4">
    <source>
        <dbReference type="EMBL" id="KAJ5216719.1"/>
    </source>
</evidence>
<dbReference type="SUPFAM" id="SSF55729">
    <property type="entry name" value="Acyl-CoA N-acyltransferases (Nat)"/>
    <property type="match status" value="1"/>
</dbReference>
<reference evidence="4" key="1">
    <citation type="submission" date="2022-11" db="EMBL/GenBank/DDBJ databases">
        <authorList>
            <person name="Petersen C."/>
        </authorList>
    </citation>
    <scope>NUCLEOTIDE SEQUENCE</scope>
    <source>
        <strain evidence="4">IBT 23319</strain>
    </source>
</reference>
<feature type="compositionally biased region" description="Low complexity" evidence="1">
    <location>
        <begin position="9"/>
        <end position="25"/>
    </location>
</feature>
<dbReference type="InterPro" id="IPR000182">
    <property type="entry name" value="GNAT_dom"/>
</dbReference>
<organism evidence="4 5">
    <name type="scientific">Penicillium citrinum</name>
    <dbReference type="NCBI Taxonomy" id="5077"/>
    <lineage>
        <taxon>Eukaryota</taxon>
        <taxon>Fungi</taxon>
        <taxon>Dikarya</taxon>
        <taxon>Ascomycota</taxon>
        <taxon>Pezizomycotina</taxon>
        <taxon>Eurotiomycetes</taxon>
        <taxon>Eurotiomycetidae</taxon>
        <taxon>Eurotiales</taxon>
        <taxon>Aspergillaceae</taxon>
        <taxon>Penicillium</taxon>
    </lineage>
</organism>
<evidence type="ECO:0000259" key="3">
    <source>
        <dbReference type="Pfam" id="PF00583"/>
    </source>
</evidence>
<protein>
    <recommendedName>
        <fullName evidence="3">N-acetyltransferase domain-containing protein</fullName>
    </recommendedName>
</protein>
<feature type="transmembrane region" description="Helical" evidence="2">
    <location>
        <begin position="133"/>
        <end position="151"/>
    </location>
</feature>
<reference evidence="4" key="2">
    <citation type="journal article" date="2023" name="IMA Fungus">
        <title>Comparative genomic study of the Penicillium genus elucidates a diverse pangenome and 15 lateral gene transfer events.</title>
        <authorList>
            <person name="Petersen C."/>
            <person name="Sorensen T."/>
            <person name="Nielsen M.R."/>
            <person name="Sondergaard T.E."/>
            <person name="Sorensen J.L."/>
            <person name="Fitzpatrick D.A."/>
            <person name="Frisvad J.C."/>
            <person name="Nielsen K.L."/>
        </authorList>
    </citation>
    <scope>NUCLEOTIDE SEQUENCE</scope>
    <source>
        <strain evidence="4">IBT 23319</strain>
    </source>
</reference>
<keyword evidence="5" id="KW-1185">Reference proteome</keyword>
<dbReference type="RefSeq" id="XP_056494998.1">
    <property type="nucleotide sequence ID" value="XM_056650489.1"/>
</dbReference>
<feature type="transmembrane region" description="Helical" evidence="2">
    <location>
        <begin position="105"/>
        <end position="127"/>
    </location>
</feature>
<sequence>MDLIESLDSRWSSSSSSSFSSSTSPSPSPSPLISPTTTNTNTSLNNTSSTSHSETDIPKSVTQNAFIEEEEYEEYIATTTSDLTCCLRLIADSIAEQRQIASRGIIHSLPFFSGLIFIISALSLWLVNGGVDWVSWAFSCVSVLAGALRTVEYLTARYLDIAEKLNWEWKWALRESSSSDATSPDRVPKSIYETREDSVTNFHGIVLITKWEDITVGTLLLRVPLSDSKEDSKKAPLIRAWTVKQSYRHIGIGRSLLRRAIEMCRSNGWEDPSFAIDHANSLRILPGWFNGEMEKRDIQARQMLQRELQE</sequence>
<dbReference type="InterPro" id="IPR016181">
    <property type="entry name" value="Acyl_CoA_acyltransferase"/>
</dbReference>
<dbReference type="Pfam" id="PF00583">
    <property type="entry name" value="Acetyltransf_1"/>
    <property type="match status" value="1"/>
</dbReference>
<feature type="domain" description="N-acetyltransferase" evidence="3">
    <location>
        <begin position="188"/>
        <end position="268"/>
    </location>
</feature>
<keyword evidence="2" id="KW-0812">Transmembrane</keyword>
<dbReference type="CDD" id="cd04301">
    <property type="entry name" value="NAT_SF"/>
    <property type="match status" value="1"/>
</dbReference>